<evidence type="ECO:0000313" key="3">
    <source>
        <dbReference type="Proteomes" id="UP001231518"/>
    </source>
</evidence>
<dbReference type="InterPro" id="IPR000477">
    <property type="entry name" value="RT_dom"/>
</dbReference>
<protein>
    <recommendedName>
        <fullName evidence="1">Reverse transcriptase domain-containing protein</fullName>
    </recommendedName>
</protein>
<dbReference type="EMBL" id="JARGEI010000021">
    <property type="protein sequence ID" value="KAJ8712369.1"/>
    <property type="molecule type" value="Genomic_DNA"/>
</dbReference>
<dbReference type="PROSITE" id="PS50878">
    <property type="entry name" value="RT_POL"/>
    <property type="match status" value="1"/>
</dbReference>
<evidence type="ECO:0000259" key="1">
    <source>
        <dbReference type="PROSITE" id="PS50878"/>
    </source>
</evidence>
<dbReference type="SUPFAM" id="SSF56672">
    <property type="entry name" value="DNA/RNA polymerases"/>
    <property type="match status" value="1"/>
</dbReference>
<dbReference type="AlphaFoldDB" id="A0AAD7YDZ0"/>
<dbReference type="GO" id="GO:0071897">
    <property type="term" value="P:DNA biosynthetic process"/>
    <property type="evidence" value="ECO:0007669"/>
    <property type="project" value="UniProtKB-ARBA"/>
</dbReference>
<proteinExistence type="predicted"/>
<dbReference type="Gene3D" id="3.30.70.270">
    <property type="match status" value="1"/>
</dbReference>
<comment type="caution">
    <text evidence="2">The sequence shown here is derived from an EMBL/GenBank/DDBJ whole genome shotgun (WGS) entry which is preliminary data.</text>
</comment>
<evidence type="ECO:0000313" key="2">
    <source>
        <dbReference type="EMBL" id="KAJ8712369.1"/>
    </source>
</evidence>
<feature type="domain" description="Reverse transcriptase" evidence="1">
    <location>
        <begin position="449"/>
        <end position="714"/>
    </location>
</feature>
<name>A0AAD7YDZ0_MYTSE</name>
<dbReference type="InterPro" id="IPR043128">
    <property type="entry name" value="Rev_trsase/Diguanyl_cyclase"/>
</dbReference>
<gene>
    <name evidence="2" type="ORF">PYW07_005211</name>
</gene>
<dbReference type="PANTHER" id="PTHR47027">
    <property type="entry name" value="REVERSE TRANSCRIPTASE DOMAIN-CONTAINING PROTEIN"/>
    <property type="match status" value="1"/>
</dbReference>
<dbReference type="CDD" id="cd01650">
    <property type="entry name" value="RT_nLTR_like"/>
    <property type="match status" value="1"/>
</dbReference>
<accession>A0AAD7YDZ0</accession>
<sequence length="768" mass="89712">MGERIISHPDFLLYHIGTTPGQYGVGFIIKKHLSNYMESFIGVSERIAVMNLKLPGYKDPWSIIQVYSFTEQSDVRTIESFYQDLNKTIQDHAYKNLIVLGDFNGQIGERQPEEDAVLGPFIYRKKTRSRNGEKLVNFALENSLRILNTMFKKKERKMWTWISPDGTTKNEIDFIMSNKSRYFSNMKVISNFNFNTNHRMIRAELLTTPPKNPRPRNNMMNTKPTKYQTAQIANFITPKIMDYNKGSTNMQVQEKYNWLEGIIKASIQQGTTNKDVSNKWISAKTVNLLNQRADLINGKNTKDKRKQIAKLSKEIKESIRKDRTQRRMETIEKHILQTGGIKKAHRELNDRKDWIVQMKDNNGLQESRRQRILQIATSYYKKLYENTIVEKEIEMLETSPVPSIMQEEIEFALETQRDDKAPGPDGINNEVLKQAKQIITPILKEIFNDIIISETIPQQWTRSNIILLYKKGDQYDIGNYRPISLMSNLYKIFAKILLKRIEKKLDEQQPIEQAGFRKDYSVLDHIHAVRQIIEKYGEYQLIYYLAFVDYSKAFDSLIHINIWEALREQGIEQKYIRLIRNVYKNSTACIQLEKKGEPFKIQKGVRQGDPLSPKLFSAVLEMIFRSFKWENLGLNIDGRTLTHLRFADDIVLFAKSPEDLNRMLNELASESEKVGLKLNPEKTKVMTNGNKSSIKVGDSQISYVEEYIYLGQLISPKDNINKEIERRIANSWKRYWGLKEVMKDKNLYIATKSKLFNICILPILISIW</sequence>
<organism evidence="2 3">
    <name type="scientific">Mythimna separata</name>
    <name type="common">Oriental armyworm</name>
    <name type="synonym">Pseudaletia separata</name>
    <dbReference type="NCBI Taxonomy" id="271217"/>
    <lineage>
        <taxon>Eukaryota</taxon>
        <taxon>Metazoa</taxon>
        <taxon>Ecdysozoa</taxon>
        <taxon>Arthropoda</taxon>
        <taxon>Hexapoda</taxon>
        <taxon>Insecta</taxon>
        <taxon>Pterygota</taxon>
        <taxon>Neoptera</taxon>
        <taxon>Endopterygota</taxon>
        <taxon>Lepidoptera</taxon>
        <taxon>Glossata</taxon>
        <taxon>Ditrysia</taxon>
        <taxon>Noctuoidea</taxon>
        <taxon>Noctuidae</taxon>
        <taxon>Noctuinae</taxon>
        <taxon>Hadenini</taxon>
        <taxon>Mythimna</taxon>
    </lineage>
</organism>
<dbReference type="InterPro" id="IPR043502">
    <property type="entry name" value="DNA/RNA_pol_sf"/>
</dbReference>
<dbReference type="Gene3D" id="3.60.10.10">
    <property type="entry name" value="Endonuclease/exonuclease/phosphatase"/>
    <property type="match status" value="1"/>
</dbReference>
<dbReference type="Pfam" id="PF00078">
    <property type="entry name" value="RVT_1"/>
    <property type="match status" value="1"/>
</dbReference>
<keyword evidence="3" id="KW-1185">Reference proteome</keyword>
<dbReference type="SUPFAM" id="SSF56219">
    <property type="entry name" value="DNase I-like"/>
    <property type="match status" value="1"/>
</dbReference>
<dbReference type="InterPro" id="IPR036691">
    <property type="entry name" value="Endo/exonu/phosph_ase_sf"/>
</dbReference>
<reference evidence="2" key="1">
    <citation type="submission" date="2023-03" db="EMBL/GenBank/DDBJ databases">
        <title>Chromosome-level genomes of two armyworms, Mythimna separata and Mythimna loreyi, provide insights into the biosynthesis and reception of sex pheromones.</title>
        <authorList>
            <person name="Zhao H."/>
        </authorList>
    </citation>
    <scope>NUCLEOTIDE SEQUENCE</scope>
    <source>
        <strain evidence="2">BeijingLab</strain>
        <tissue evidence="2">Pupa</tissue>
    </source>
</reference>
<dbReference type="PANTHER" id="PTHR47027:SF29">
    <property type="entry name" value="C2H2-TYPE DOMAIN-CONTAINING PROTEIN"/>
    <property type="match status" value="1"/>
</dbReference>
<dbReference type="Proteomes" id="UP001231518">
    <property type="component" value="Chromosome 17"/>
</dbReference>